<dbReference type="PROSITE" id="PS50887">
    <property type="entry name" value="GGDEF"/>
    <property type="match status" value="1"/>
</dbReference>
<accession>A0A2U8GRR6</accession>
<dbReference type="CDD" id="cd01949">
    <property type="entry name" value="GGDEF"/>
    <property type="match status" value="1"/>
</dbReference>
<gene>
    <name evidence="5" type="ORF">CEW83_14350</name>
</gene>
<keyword evidence="1" id="KW-0812">Transmembrane</keyword>
<dbReference type="PANTHER" id="PTHR44757">
    <property type="entry name" value="DIGUANYLATE CYCLASE DGCP"/>
    <property type="match status" value="1"/>
</dbReference>
<evidence type="ECO:0000259" key="3">
    <source>
        <dbReference type="PROSITE" id="PS50113"/>
    </source>
</evidence>
<feature type="domain" description="PAS" evidence="2">
    <location>
        <begin position="342"/>
        <end position="388"/>
    </location>
</feature>
<organism evidence="5 6">
    <name type="scientific">Parazoarcus communis</name>
    <dbReference type="NCBI Taxonomy" id="41977"/>
    <lineage>
        <taxon>Bacteria</taxon>
        <taxon>Pseudomonadati</taxon>
        <taxon>Pseudomonadota</taxon>
        <taxon>Betaproteobacteria</taxon>
        <taxon>Rhodocyclales</taxon>
        <taxon>Zoogloeaceae</taxon>
        <taxon>Parazoarcus</taxon>
    </lineage>
</organism>
<feature type="transmembrane region" description="Helical" evidence="1">
    <location>
        <begin position="311"/>
        <end position="332"/>
    </location>
</feature>
<feature type="transmembrane region" description="Helical" evidence="1">
    <location>
        <begin position="33"/>
        <end position="49"/>
    </location>
</feature>
<dbReference type="NCBIfam" id="TIGR00254">
    <property type="entry name" value="GGDEF"/>
    <property type="match status" value="1"/>
</dbReference>
<dbReference type="PROSITE" id="PS50112">
    <property type="entry name" value="PAS"/>
    <property type="match status" value="1"/>
</dbReference>
<dbReference type="CDD" id="cd00130">
    <property type="entry name" value="PAS"/>
    <property type="match status" value="1"/>
</dbReference>
<keyword evidence="1" id="KW-0472">Membrane</keyword>
<proteinExistence type="predicted"/>
<dbReference type="Gene3D" id="3.30.450.20">
    <property type="entry name" value="PAS domain"/>
    <property type="match status" value="3"/>
</dbReference>
<dbReference type="EMBL" id="CP022187">
    <property type="protein sequence ID" value="AWI76251.1"/>
    <property type="molecule type" value="Genomic_DNA"/>
</dbReference>
<dbReference type="SUPFAM" id="SSF55785">
    <property type="entry name" value="PYP-like sensor domain (PAS domain)"/>
    <property type="match status" value="1"/>
</dbReference>
<dbReference type="Pfam" id="PF13426">
    <property type="entry name" value="PAS_9"/>
    <property type="match status" value="1"/>
</dbReference>
<name>A0A2U8GRR6_9RHOO</name>
<dbReference type="InterPro" id="IPR035965">
    <property type="entry name" value="PAS-like_dom_sf"/>
</dbReference>
<sequence length="628" mass="68932">MPYLARPPWRCRFVARFLPSVLAACTRRPLQSMRVVIGLACVVVLALLWRDLIATQASTEAAERERIRVEAMVHVRAAAGSIQATIDSFNFVLRSAREAILTGPKSLDVLGRIVTASMAQDIVIQLFHVSEDGFLSYSSLGRAPMNFLGDRAYFRLLAGATEDKLVISDVVLGRLSNKWSIQFARGVRSADGAFKGVVALAVSPDAWVAKLKSFEVGSSDLFAVLGADGAYLMRTLYGGGHYGKYVPPDRPFLQHPEQREGDYVTSGALDGIQRQFSWVRLPSGLIVVMGIGLEEALAPVKALNQRSLLRALLLSSLLVLASAALVIALGRYEKVVEASQEREAHYRSVFDNMAEGIMIVDDHERISGINPAFTAITGYGLDEVVGRSPALLSPSVPGARNLGAIIGRHPAGSWEDDFDGLRWNGETYTGHATLSVVRGADGRMANRIVLLADVTERRRKDEEIWRQANFDVLTGLPNRALMMDRLERMISHARRHPSMVVVLFVDLDRFKPVNDNFGHDTGDLLLCEVARRLEALFRDEDTVARMGGDEFVVLMPRNADKAAVEATATKIVESLSRPFQIGEQSLEISCSVGIARFPDDGDTAAVLLHKADVAMYRAKEMGRATWST</sequence>
<dbReference type="GO" id="GO:0003824">
    <property type="term" value="F:catalytic activity"/>
    <property type="evidence" value="ECO:0007669"/>
    <property type="project" value="UniProtKB-ARBA"/>
</dbReference>
<evidence type="ECO:0000259" key="4">
    <source>
        <dbReference type="PROSITE" id="PS50887"/>
    </source>
</evidence>
<dbReference type="InterPro" id="IPR029787">
    <property type="entry name" value="Nucleotide_cyclase"/>
</dbReference>
<evidence type="ECO:0000313" key="5">
    <source>
        <dbReference type="EMBL" id="AWI76251.1"/>
    </source>
</evidence>
<evidence type="ECO:0000259" key="2">
    <source>
        <dbReference type="PROSITE" id="PS50112"/>
    </source>
</evidence>
<dbReference type="PANTHER" id="PTHR44757:SF2">
    <property type="entry name" value="BIOFILM ARCHITECTURE MAINTENANCE PROTEIN MBAA"/>
    <property type="match status" value="1"/>
</dbReference>
<dbReference type="SMART" id="SM00091">
    <property type="entry name" value="PAS"/>
    <property type="match status" value="1"/>
</dbReference>
<feature type="domain" description="GGDEF" evidence="4">
    <location>
        <begin position="498"/>
        <end position="628"/>
    </location>
</feature>
<dbReference type="SMART" id="SM00267">
    <property type="entry name" value="GGDEF"/>
    <property type="match status" value="1"/>
</dbReference>
<evidence type="ECO:0000313" key="6">
    <source>
        <dbReference type="Proteomes" id="UP000244930"/>
    </source>
</evidence>
<reference evidence="5 6" key="1">
    <citation type="submission" date="2017-06" db="EMBL/GenBank/DDBJ databases">
        <title>Azoarcus.</title>
        <authorList>
            <person name="Woo J.-H."/>
            <person name="Kim H.-S."/>
        </authorList>
    </citation>
    <scope>NUCLEOTIDE SEQUENCE [LARGE SCALE GENOMIC DNA]</scope>
    <source>
        <strain evidence="5 6">TSPY31</strain>
    </source>
</reference>
<dbReference type="SUPFAM" id="SSF55073">
    <property type="entry name" value="Nucleotide cyclase"/>
    <property type="match status" value="1"/>
</dbReference>
<dbReference type="FunFam" id="3.30.70.270:FF:000001">
    <property type="entry name" value="Diguanylate cyclase domain protein"/>
    <property type="match status" value="1"/>
</dbReference>
<dbReference type="Gene3D" id="3.30.70.270">
    <property type="match status" value="1"/>
</dbReference>
<dbReference type="InterPro" id="IPR000160">
    <property type="entry name" value="GGDEF_dom"/>
</dbReference>
<dbReference type="NCBIfam" id="TIGR00229">
    <property type="entry name" value="sensory_box"/>
    <property type="match status" value="1"/>
</dbReference>
<dbReference type="PROSITE" id="PS50113">
    <property type="entry name" value="PAC"/>
    <property type="match status" value="1"/>
</dbReference>
<dbReference type="KEGG" id="acom:CEW83_14350"/>
<dbReference type="InterPro" id="IPR052155">
    <property type="entry name" value="Biofilm_reg_signaling"/>
</dbReference>
<keyword evidence="1" id="KW-1133">Transmembrane helix</keyword>
<dbReference type="AlphaFoldDB" id="A0A2U8GRR6"/>
<dbReference type="CDD" id="cd12914">
    <property type="entry name" value="PDC1_DGC_like"/>
    <property type="match status" value="1"/>
</dbReference>
<dbReference type="InterPro" id="IPR043128">
    <property type="entry name" value="Rev_trsase/Diguanyl_cyclase"/>
</dbReference>
<protein>
    <submittedName>
        <fullName evidence="5">Diguanylate cyclase</fullName>
    </submittedName>
</protein>
<keyword evidence="6" id="KW-1185">Reference proteome</keyword>
<dbReference type="InterPro" id="IPR000014">
    <property type="entry name" value="PAS"/>
</dbReference>
<dbReference type="Proteomes" id="UP000244930">
    <property type="component" value="Chromosome"/>
</dbReference>
<feature type="domain" description="PAC" evidence="3">
    <location>
        <begin position="414"/>
        <end position="466"/>
    </location>
</feature>
<dbReference type="InterPro" id="IPR000700">
    <property type="entry name" value="PAS-assoc_C"/>
</dbReference>
<evidence type="ECO:0000256" key="1">
    <source>
        <dbReference type="SAM" id="Phobius"/>
    </source>
</evidence>
<dbReference type="Pfam" id="PF00990">
    <property type="entry name" value="GGDEF"/>
    <property type="match status" value="1"/>
</dbReference>
<dbReference type="CDD" id="cd12915">
    <property type="entry name" value="PDC2_DGC_like"/>
    <property type="match status" value="1"/>
</dbReference>